<feature type="compositionally biased region" description="Basic and acidic residues" evidence="1">
    <location>
        <begin position="136"/>
        <end position="149"/>
    </location>
</feature>
<reference evidence="5" key="2">
    <citation type="submission" date="2012-11" db="EMBL/GenBank/DDBJ databases">
        <authorList>
            <person name="Kuo A."/>
            <person name="Curtis B.A."/>
            <person name="Tanifuji G."/>
            <person name="Burki F."/>
            <person name="Gruber A."/>
            <person name="Irimia M."/>
            <person name="Maruyama S."/>
            <person name="Arias M.C."/>
            <person name="Ball S.G."/>
            <person name="Gile G.H."/>
            <person name="Hirakawa Y."/>
            <person name="Hopkins J.F."/>
            <person name="Rensing S.A."/>
            <person name="Schmutz J."/>
            <person name="Symeonidi A."/>
            <person name="Elias M."/>
            <person name="Eveleigh R.J."/>
            <person name="Herman E.K."/>
            <person name="Klute M.J."/>
            <person name="Nakayama T."/>
            <person name="Obornik M."/>
            <person name="Reyes-Prieto A."/>
            <person name="Armbrust E.V."/>
            <person name="Aves S.J."/>
            <person name="Beiko R.G."/>
            <person name="Coutinho P."/>
            <person name="Dacks J.B."/>
            <person name="Durnford D.G."/>
            <person name="Fast N.M."/>
            <person name="Green B.R."/>
            <person name="Grisdale C."/>
            <person name="Hempe F."/>
            <person name="Henrissat B."/>
            <person name="Hoppner M.P."/>
            <person name="Ishida K.-I."/>
            <person name="Kim E."/>
            <person name="Koreny L."/>
            <person name="Kroth P.G."/>
            <person name="Liu Y."/>
            <person name="Malik S.-B."/>
            <person name="Maier U.G."/>
            <person name="McRose D."/>
            <person name="Mock T."/>
            <person name="Neilson J.A."/>
            <person name="Onodera N.T."/>
            <person name="Poole A.M."/>
            <person name="Pritham E.J."/>
            <person name="Richards T.A."/>
            <person name="Rocap G."/>
            <person name="Roy S.W."/>
            <person name="Sarai C."/>
            <person name="Schaack S."/>
            <person name="Shirato S."/>
            <person name="Slamovits C.H."/>
            <person name="Spencer D.F."/>
            <person name="Suzuki S."/>
            <person name="Worden A.Z."/>
            <person name="Zauner S."/>
            <person name="Barry K."/>
            <person name="Bell C."/>
            <person name="Bharti A.K."/>
            <person name="Crow J.A."/>
            <person name="Grimwood J."/>
            <person name="Kramer R."/>
            <person name="Lindquist E."/>
            <person name="Lucas S."/>
            <person name="Salamov A."/>
            <person name="McFadden G.I."/>
            <person name="Lane C.E."/>
            <person name="Keeling P.J."/>
            <person name="Gray M.W."/>
            <person name="Grigoriev I.V."/>
            <person name="Archibald J.M."/>
        </authorList>
    </citation>
    <scope>NUCLEOTIDE SEQUENCE</scope>
    <source>
        <strain evidence="5">CCMP2712</strain>
    </source>
</reference>
<feature type="compositionally biased region" description="Basic residues" evidence="1">
    <location>
        <begin position="338"/>
        <end position="351"/>
    </location>
</feature>
<feature type="region of interest" description="Disordered" evidence="1">
    <location>
        <begin position="200"/>
        <end position="306"/>
    </location>
</feature>
<evidence type="ECO:0000313" key="5">
    <source>
        <dbReference type="Proteomes" id="UP000011087"/>
    </source>
</evidence>
<dbReference type="EnsemblProtists" id="EKX41653">
    <property type="protein sequence ID" value="EKX41653"/>
    <property type="gene ID" value="GUITHDRAFT_112359"/>
</dbReference>
<evidence type="ECO:0000313" key="3">
    <source>
        <dbReference type="EMBL" id="EKX41653.1"/>
    </source>
</evidence>
<evidence type="ECO:0000256" key="1">
    <source>
        <dbReference type="SAM" id="MobiDB-lite"/>
    </source>
</evidence>
<dbReference type="HOGENOM" id="CLU_790964_0_0_1"/>
<evidence type="ECO:0000313" key="4">
    <source>
        <dbReference type="EnsemblProtists" id="EKX41653"/>
    </source>
</evidence>
<evidence type="ECO:0000256" key="2">
    <source>
        <dbReference type="SAM" id="SignalP"/>
    </source>
</evidence>
<keyword evidence="2" id="KW-0732">Signal</keyword>
<dbReference type="RefSeq" id="XP_005828633.1">
    <property type="nucleotide sequence ID" value="XM_005828576.1"/>
</dbReference>
<organism evidence="3">
    <name type="scientific">Guillardia theta (strain CCMP2712)</name>
    <name type="common">Cryptophyte</name>
    <dbReference type="NCBI Taxonomy" id="905079"/>
    <lineage>
        <taxon>Eukaryota</taxon>
        <taxon>Cryptophyceae</taxon>
        <taxon>Pyrenomonadales</taxon>
        <taxon>Geminigeraceae</taxon>
        <taxon>Guillardia</taxon>
    </lineage>
</organism>
<feature type="compositionally biased region" description="Basic and acidic residues" evidence="1">
    <location>
        <begin position="78"/>
        <end position="93"/>
    </location>
</feature>
<dbReference type="EMBL" id="JH993022">
    <property type="protein sequence ID" value="EKX41653.1"/>
    <property type="molecule type" value="Genomic_DNA"/>
</dbReference>
<protein>
    <submittedName>
        <fullName evidence="3 4">Uncharacterized protein</fullName>
    </submittedName>
</protein>
<feature type="compositionally biased region" description="Basic residues" evidence="1">
    <location>
        <begin position="256"/>
        <end position="266"/>
    </location>
</feature>
<sequence length="351" mass="40377">MKLWSTSLFISILSWTLSDALYSHQELASIPTTRPLISSLSVPSCCHDALVVLRQCSPLRLAGGKEKKLSKLTKRRMKMESRRAAKRERREAKGASSSEWDSGSDEGWQEGSVEASSEGSDPRIGNGEQEEPEPEEERKQRRDVGDNKRKGVKAFSPHVAGKKPSEETFDWRVYQWEDDKATTRLDHLRTKQEILMDRSAMGWKFAAENMEDRRKEKQKKKGDKSQAKDHADDGEQGEEEGEEGEDQVERASEVLKKHKRLTKRKRKELEKLEELKKANQMQKGIRPSDMYPSSESHGRVGTQKREDNLFHIPAKGQMEVEDREQIVKHIAKDEAERKKQRTLKLRKRACA</sequence>
<keyword evidence="5" id="KW-1185">Reference proteome</keyword>
<dbReference type="Proteomes" id="UP000011087">
    <property type="component" value="Unassembled WGS sequence"/>
</dbReference>
<feature type="chain" id="PRO_5008770665" evidence="2">
    <location>
        <begin position="21"/>
        <end position="351"/>
    </location>
</feature>
<dbReference type="KEGG" id="gtt:GUITHDRAFT_112359"/>
<dbReference type="PaxDb" id="55529-EKX41653"/>
<reference evidence="4" key="3">
    <citation type="submission" date="2015-06" db="UniProtKB">
        <authorList>
            <consortium name="EnsemblProtists"/>
        </authorList>
    </citation>
    <scope>IDENTIFICATION</scope>
</reference>
<feature type="region of interest" description="Disordered" evidence="1">
    <location>
        <begin position="332"/>
        <end position="351"/>
    </location>
</feature>
<dbReference type="AlphaFoldDB" id="L1IZF2"/>
<gene>
    <name evidence="3" type="ORF">GUITHDRAFT_112359</name>
</gene>
<feature type="compositionally biased region" description="Basic and acidic residues" evidence="1">
    <location>
        <begin position="267"/>
        <end position="277"/>
    </location>
</feature>
<feature type="signal peptide" evidence="2">
    <location>
        <begin position="1"/>
        <end position="20"/>
    </location>
</feature>
<feature type="compositionally biased region" description="Acidic residues" evidence="1">
    <location>
        <begin position="234"/>
        <end position="246"/>
    </location>
</feature>
<feature type="region of interest" description="Disordered" evidence="1">
    <location>
        <begin position="67"/>
        <end position="170"/>
    </location>
</feature>
<proteinExistence type="predicted"/>
<reference evidence="3 5" key="1">
    <citation type="journal article" date="2012" name="Nature">
        <title>Algal genomes reveal evolutionary mosaicism and the fate of nucleomorphs.</title>
        <authorList>
            <consortium name="DOE Joint Genome Institute"/>
            <person name="Curtis B.A."/>
            <person name="Tanifuji G."/>
            <person name="Burki F."/>
            <person name="Gruber A."/>
            <person name="Irimia M."/>
            <person name="Maruyama S."/>
            <person name="Arias M.C."/>
            <person name="Ball S.G."/>
            <person name="Gile G.H."/>
            <person name="Hirakawa Y."/>
            <person name="Hopkins J.F."/>
            <person name="Kuo A."/>
            <person name="Rensing S.A."/>
            <person name="Schmutz J."/>
            <person name="Symeonidi A."/>
            <person name="Elias M."/>
            <person name="Eveleigh R.J."/>
            <person name="Herman E.K."/>
            <person name="Klute M.J."/>
            <person name="Nakayama T."/>
            <person name="Obornik M."/>
            <person name="Reyes-Prieto A."/>
            <person name="Armbrust E.V."/>
            <person name="Aves S.J."/>
            <person name="Beiko R.G."/>
            <person name="Coutinho P."/>
            <person name="Dacks J.B."/>
            <person name="Durnford D.G."/>
            <person name="Fast N.M."/>
            <person name="Green B.R."/>
            <person name="Grisdale C.J."/>
            <person name="Hempel F."/>
            <person name="Henrissat B."/>
            <person name="Hoppner M.P."/>
            <person name="Ishida K."/>
            <person name="Kim E."/>
            <person name="Koreny L."/>
            <person name="Kroth P.G."/>
            <person name="Liu Y."/>
            <person name="Malik S.B."/>
            <person name="Maier U.G."/>
            <person name="McRose D."/>
            <person name="Mock T."/>
            <person name="Neilson J.A."/>
            <person name="Onodera N.T."/>
            <person name="Poole A.M."/>
            <person name="Pritham E.J."/>
            <person name="Richards T.A."/>
            <person name="Rocap G."/>
            <person name="Roy S.W."/>
            <person name="Sarai C."/>
            <person name="Schaack S."/>
            <person name="Shirato S."/>
            <person name="Slamovits C.H."/>
            <person name="Spencer D.F."/>
            <person name="Suzuki S."/>
            <person name="Worden A.Z."/>
            <person name="Zauner S."/>
            <person name="Barry K."/>
            <person name="Bell C."/>
            <person name="Bharti A.K."/>
            <person name="Crow J.A."/>
            <person name="Grimwood J."/>
            <person name="Kramer R."/>
            <person name="Lindquist E."/>
            <person name="Lucas S."/>
            <person name="Salamov A."/>
            <person name="McFadden G.I."/>
            <person name="Lane C.E."/>
            <person name="Keeling P.J."/>
            <person name="Gray M.W."/>
            <person name="Grigoriev I.V."/>
            <person name="Archibald J.M."/>
        </authorList>
    </citation>
    <scope>NUCLEOTIDE SEQUENCE</scope>
    <source>
        <strain evidence="3 5">CCMP2712</strain>
    </source>
</reference>
<accession>L1IZF2</accession>
<name>L1IZF2_GUITC</name>
<feature type="compositionally biased region" description="Basic and acidic residues" evidence="1">
    <location>
        <begin position="223"/>
        <end position="233"/>
    </location>
</feature>
<dbReference type="GeneID" id="17298256"/>